<feature type="signal peptide" evidence="2">
    <location>
        <begin position="1"/>
        <end position="20"/>
    </location>
</feature>
<dbReference type="InterPro" id="IPR042301">
    <property type="entry name" value="GH115_sf"/>
</dbReference>
<dbReference type="InterPro" id="IPR041437">
    <property type="entry name" value="GH115_C"/>
</dbReference>
<sequence length="967" mass="108287">MKHPLSTIFKCLLLSAFLNACSGSEEVSQSDAMPFTVVEVCEGAVVVCENAAIGSFELIVDGVATSIRVEDDAEPAILQAVKSFENDLVAVSGTPNLDKGRVIIVGNVQTSELLQTMISEGKLDISSIDGVWEGYTQAVVDEPVEGVSQALVIAGSDMRGTIYGIYDLSERMGVSPWHWWADVPIREKETLYLTAGQRSDQPDVKYRGIFLNDENPALYGWVNENYGGFGDEFYAEVFELILRQKGNYIWPAMWGKAYYDDDPDNSALARNYGIVVGTSHHEPLGRAHVEWERYGDGAWDYNINEENLKDFWRGGMERMKDNEVLVTIGMRGDGDEAMTEGTAISLLENIVEDQREIITDVTGKPAEETPQVWALYKEVQDYYDQGMRVPEDVILLFADDNWGNIRRLPELDAERDGGYGIYYHFDYVGGPRNYKWLNTTQIERVWEQMHLASEYGADELWIVNVGDLKPMEFPISFFLDMGWDNDFTSLEDLPNYYESWSSNQFGPEHAAEIGALIKGYTKLNARRKPELISPDTFSLINYNEAERVWEEWVKLEQLADIVRTDLDERYHDAYDQLVWWPIKASSNLNHLYIAAAKNKLYAKQGRASANDWADKVEALFARDAELTDYYHTEIADGKWNHFASQTHIGYTYWQQPDQNNMPEITRIDVPINGDLFVSIASEVTAYSGGKAIARTPRIDNVHDQAASFTLFNTGKEPLPWKANSLTEGVTLSKLSGTLDQEELINITVNWKVVPVGASIAEIEIVNDDNDTQVVEVPLLRLEYSNNLSGYVMNNGVIAIDAQNYSQALNGNVTWKTIDNLSRTGSAVAAYPVSAKPSTLGKDSPHLVYDVILPKAGDYRLAVSVAPSLDYWGKGGLTFATSVNDQIAQTQTLKAVPSDTDVFWNEAVANNAITLTHDFSVNAAGQHRVKLWRIDPGVVFQRVEVNQGDIQESYLGPLESQKISATSR</sequence>
<reference evidence="4 5" key="1">
    <citation type="journal article" date="2014" name="Int. J. Syst. Evol. Microbiol.">
        <title>Complete genome sequence of Corynebacterium casei LMG S-19264T (=DSM 44701T), isolated from a smear-ripened cheese.</title>
        <authorList>
            <consortium name="US DOE Joint Genome Institute (JGI-PGF)"/>
            <person name="Walter F."/>
            <person name="Albersmeier A."/>
            <person name="Kalinowski J."/>
            <person name="Ruckert C."/>
        </authorList>
    </citation>
    <scope>NUCLEOTIDE SEQUENCE [LARGE SCALE GENOMIC DNA]</scope>
    <source>
        <strain evidence="4 5">KCTC 23968</strain>
    </source>
</reference>
<dbReference type="Gene3D" id="3.30.379.10">
    <property type="entry name" value="Chitobiase/beta-hexosaminidase domain 2-like"/>
    <property type="match status" value="1"/>
</dbReference>
<evidence type="ECO:0000256" key="2">
    <source>
        <dbReference type="SAM" id="SignalP"/>
    </source>
</evidence>
<dbReference type="PANTHER" id="PTHR37842:SF2">
    <property type="entry name" value="GYLCOSYL HYDROLASE 115 C-TERMINAL DOMAIN-CONTAINING PROTEIN"/>
    <property type="match status" value="1"/>
</dbReference>
<evidence type="ECO:0000313" key="4">
    <source>
        <dbReference type="EMBL" id="GGX70719.1"/>
    </source>
</evidence>
<dbReference type="InterPro" id="IPR031924">
    <property type="entry name" value="GH115"/>
</dbReference>
<feature type="chain" id="PRO_5036998248" description="Gylcosyl hydrolase 115 C-terminal domain-containing protein" evidence="2">
    <location>
        <begin position="21"/>
        <end position="967"/>
    </location>
</feature>
<proteinExistence type="predicted"/>
<dbReference type="Pfam" id="PF15979">
    <property type="entry name" value="Glyco_hydro_115"/>
    <property type="match status" value="1"/>
</dbReference>
<dbReference type="InterPro" id="IPR029018">
    <property type="entry name" value="Hex-like_dom2"/>
</dbReference>
<keyword evidence="1" id="KW-0378">Hydrolase</keyword>
<dbReference type="EMBL" id="BMYV01000002">
    <property type="protein sequence ID" value="GGX70719.1"/>
    <property type="molecule type" value="Genomic_DNA"/>
</dbReference>
<dbReference type="Pfam" id="PF17829">
    <property type="entry name" value="GH115_C"/>
    <property type="match status" value="1"/>
</dbReference>
<evidence type="ECO:0000259" key="3">
    <source>
        <dbReference type="Pfam" id="PF17829"/>
    </source>
</evidence>
<comment type="caution">
    <text evidence="4">The sequence shown here is derived from an EMBL/GenBank/DDBJ whole genome shotgun (WGS) entry which is preliminary data.</text>
</comment>
<accession>A0A918KPC1</accession>
<evidence type="ECO:0000313" key="5">
    <source>
        <dbReference type="Proteomes" id="UP000600865"/>
    </source>
</evidence>
<dbReference type="Gene3D" id="1.20.58.2150">
    <property type="match status" value="1"/>
</dbReference>
<dbReference type="GO" id="GO:0016787">
    <property type="term" value="F:hydrolase activity"/>
    <property type="evidence" value="ECO:0007669"/>
    <property type="project" value="UniProtKB-KW"/>
</dbReference>
<feature type="domain" description="Gylcosyl hydrolase 115 C-terminal" evidence="3">
    <location>
        <begin position="789"/>
        <end position="958"/>
    </location>
</feature>
<dbReference type="RefSeq" id="WP_189585449.1">
    <property type="nucleotide sequence ID" value="NZ_BMYV01000002.1"/>
</dbReference>
<gene>
    <name evidence="4" type="ORF">GCM10011309_21090</name>
</gene>
<dbReference type="Gene3D" id="2.60.120.1620">
    <property type="match status" value="1"/>
</dbReference>
<dbReference type="Proteomes" id="UP000600865">
    <property type="component" value="Unassembled WGS sequence"/>
</dbReference>
<protein>
    <recommendedName>
        <fullName evidence="3">Gylcosyl hydrolase 115 C-terminal domain-containing protein</fullName>
    </recommendedName>
</protein>
<dbReference type="AlphaFoldDB" id="A0A918KPC1"/>
<name>A0A918KPC1_9PROT</name>
<keyword evidence="2" id="KW-0732">Signal</keyword>
<dbReference type="GO" id="GO:0005975">
    <property type="term" value="P:carbohydrate metabolic process"/>
    <property type="evidence" value="ECO:0007669"/>
    <property type="project" value="UniProtKB-ARBA"/>
</dbReference>
<dbReference type="Gene3D" id="3.20.20.520">
    <property type="entry name" value="Glycosyl hydrolase family 115"/>
    <property type="match status" value="1"/>
</dbReference>
<dbReference type="PANTHER" id="PTHR37842">
    <property type="match status" value="1"/>
</dbReference>
<keyword evidence="5" id="KW-1185">Reference proteome</keyword>
<evidence type="ECO:0000256" key="1">
    <source>
        <dbReference type="ARBA" id="ARBA00022801"/>
    </source>
</evidence>
<organism evidence="4 5">
    <name type="scientific">Litorimonas cladophorae</name>
    <dbReference type="NCBI Taxonomy" id="1220491"/>
    <lineage>
        <taxon>Bacteria</taxon>
        <taxon>Pseudomonadati</taxon>
        <taxon>Pseudomonadota</taxon>
        <taxon>Alphaproteobacteria</taxon>
        <taxon>Maricaulales</taxon>
        <taxon>Robiginitomaculaceae</taxon>
    </lineage>
</organism>